<reference evidence="4" key="1">
    <citation type="submission" date="2006-01" db="EMBL/GenBank/DDBJ databases">
        <title>Complete sequence of Novosphingobium aromaticivorans DSM 12444.</title>
        <authorList>
            <consortium name="US DOE Joint Genome Institute"/>
            <person name="Copeland A."/>
            <person name="Lucas S."/>
            <person name="Lapidus A."/>
            <person name="Barry K."/>
            <person name="Detter J.C."/>
            <person name="Glavina T."/>
            <person name="Hammon N."/>
            <person name="Israni S."/>
            <person name="Pitluck S."/>
            <person name="Chain P."/>
            <person name="Malfatti S."/>
            <person name="Shin M."/>
            <person name="Vergez L."/>
            <person name="Schmutz J."/>
            <person name="Larimer F."/>
            <person name="Land M."/>
            <person name="Kyrpides N."/>
            <person name="Ivanova N."/>
            <person name="Fredrickson J."/>
            <person name="Balkwill D."/>
            <person name="Romine M.F."/>
            <person name="Richardson P."/>
        </authorList>
    </citation>
    <scope>NUCLEOTIDE SEQUENCE [LARGE SCALE GENOMIC DNA]</scope>
    <source>
        <strain evidence="4">ATCC 700278 / DSM 12444 / CCUG 56034 / CIP 105152 / NBRC 16084 / F199</strain>
    </source>
</reference>
<dbReference type="AlphaFoldDB" id="Q2GAT7"/>
<sequence>MKSLLQNKRRRLVGMVAVPLMLAALGGCASPFNANVKRFQTQLPAPQGQTFAVVAEDPKDAGGLEFSQYASLVAGQMQKLGYSPASPESADLIVRFDYGVDQGRDRLRETGFNDPFWGPWYGPGYNGYWGRPAFYGRRGWGYGWYDPFFWGPGNSGVEVTTVYTSGIDMKIDRRVDGQRLFEGKAEAASQSNRLSYLVPNLVEAMFTDFPGHNGETVRISIAPEKKTVKKVN</sequence>
<dbReference type="RefSeq" id="WP_011444250.1">
    <property type="nucleotide sequence ID" value="NC_007794.1"/>
</dbReference>
<dbReference type="Gene3D" id="3.30.160.670">
    <property type="match status" value="1"/>
</dbReference>
<feature type="chain" id="PRO_5004208159" description="DUF4136 domain-containing protein" evidence="1">
    <location>
        <begin position="30"/>
        <end position="232"/>
    </location>
</feature>
<evidence type="ECO:0000313" key="4">
    <source>
        <dbReference type="Proteomes" id="UP000009134"/>
    </source>
</evidence>
<dbReference type="eggNOG" id="ENOG50330E3">
    <property type="taxonomic scope" value="Bacteria"/>
</dbReference>
<dbReference type="KEGG" id="nar:Saro_0589"/>
<keyword evidence="1" id="KW-0732">Signal</keyword>
<dbReference type="Proteomes" id="UP000009134">
    <property type="component" value="Chromosome"/>
</dbReference>
<feature type="signal peptide" evidence="1">
    <location>
        <begin position="1"/>
        <end position="29"/>
    </location>
</feature>
<dbReference type="EMBL" id="CP000248">
    <property type="protein sequence ID" value="ABD25036.1"/>
    <property type="molecule type" value="Genomic_DNA"/>
</dbReference>
<dbReference type="STRING" id="279238.Saro_0589"/>
<proteinExistence type="predicted"/>
<dbReference type="HOGENOM" id="CLU_086621_1_0_5"/>
<evidence type="ECO:0000313" key="3">
    <source>
        <dbReference type="EMBL" id="ABD25036.1"/>
    </source>
</evidence>
<keyword evidence="4" id="KW-1185">Reference proteome</keyword>
<dbReference type="PROSITE" id="PS51257">
    <property type="entry name" value="PROKAR_LIPOPROTEIN"/>
    <property type="match status" value="1"/>
</dbReference>
<dbReference type="Pfam" id="PF13590">
    <property type="entry name" value="DUF4136"/>
    <property type="match status" value="1"/>
</dbReference>
<evidence type="ECO:0000256" key="1">
    <source>
        <dbReference type="SAM" id="SignalP"/>
    </source>
</evidence>
<dbReference type="InterPro" id="IPR025411">
    <property type="entry name" value="DUF4136"/>
</dbReference>
<feature type="domain" description="DUF4136" evidence="2">
    <location>
        <begin position="39"/>
        <end position="211"/>
    </location>
</feature>
<organism evidence="3 4">
    <name type="scientific">Novosphingobium aromaticivorans (strain ATCC 700278 / DSM 12444 / CCUG 56034 / CIP 105152 / NBRC 16084 / F199)</name>
    <dbReference type="NCBI Taxonomy" id="279238"/>
    <lineage>
        <taxon>Bacteria</taxon>
        <taxon>Pseudomonadati</taxon>
        <taxon>Pseudomonadota</taxon>
        <taxon>Alphaproteobacteria</taxon>
        <taxon>Sphingomonadales</taxon>
        <taxon>Sphingomonadaceae</taxon>
        <taxon>Novosphingobium</taxon>
    </lineage>
</organism>
<name>Q2GAT7_NOVAD</name>
<protein>
    <recommendedName>
        <fullName evidence="2">DUF4136 domain-containing protein</fullName>
    </recommendedName>
</protein>
<gene>
    <name evidence="3" type="ordered locus">Saro_0589</name>
</gene>
<evidence type="ECO:0000259" key="2">
    <source>
        <dbReference type="Pfam" id="PF13590"/>
    </source>
</evidence>
<accession>Q2GAT7</accession>